<proteinExistence type="predicted"/>
<protein>
    <submittedName>
        <fullName evidence="1">Uncharacterized protein</fullName>
    </submittedName>
</protein>
<dbReference type="EnsemblPlants" id="AVESA.00010b.r2.2CG0285990.1">
    <property type="protein sequence ID" value="AVESA.00010b.r2.2CG0285990.1.CDS.1"/>
    <property type="gene ID" value="AVESA.00010b.r2.2CG0285990"/>
</dbReference>
<accession>A0ACD5UMC5</accession>
<reference evidence="1" key="1">
    <citation type="submission" date="2021-05" db="EMBL/GenBank/DDBJ databases">
        <authorList>
            <person name="Scholz U."/>
            <person name="Mascher M."/>
            <person name="Fiebig A."/>
        </authorList>
    </citation>
    <scope>NUCLEOTIDE SEQUENCE [LARGE SCALE GENOMIC DNA]</scope>
</reference>
<sequence length="375" mass="42362">MDQMNSQLMQLNERFSQTSTPKPGHQPQEFVPMELNGPPEVQAPKEVFDDTEKLSLLYVEYSWSSEDNPWRPVIIEEMKKIKNGTDLVEELKKIEKNTNLSNNISSQLELELDSIVEGPPKLTMQDFPCVTELHDCWKSSASPLEFNGETDENTTQNSGLVVSAPLVAPDSENSQVEILHNQLEGVDNDLIEGSEQDQIIVKDNINKENDMEKIQVDMAIVIQECDESGLSNPLNGNGMFLTDFSTIILHCMIPSLKVELKCDLIKLDDAYSVSYIAHTQNDGPYYPHARILLKDACLNITHISHVDPYHSHHVLYCYAYIIGYSIDDLVGVNPITCASFALCEFSFRILLVHYSLRPKMVRVDIPWDPGGCMAW</sequence>
<dbReference type="Proteomes" id="UP001732700">
    <property type="component" value="Chromosome 2C"/>
</dbReference>
<evidence type="ECO:0000313" key="2">
    <source>
        <dbReference type="Proteomes" id="UP001732700"/>
    </source>
</evidence>
<organism evidence="1 2">
    <name type="scientific">Avena sativa</name>
    <name type="common">Oat</name>
    <dbReference type="NCBI Taxonomy" id="4498"/>
    <lineage>
        <taxon>Eukaryota</taxon>
        <taxon>Viridiplantae</taxon>
        <taxon>Streptophyta</taxon>
        <taxon>Embryophyta</taxon>
        <taxon>Tracheophyta</taxon>
        <taxon>Spermatophyta</taxon>
        <taxon>Magnoliopsida</taxon>
        <taxon>Liliopsida</taxon>
        <taxon>Poales</taxon>
        <taxon>Poaceae</taxon>
        <taxon>BOP clade</taxon>
        <taxon>Pooideae</taxon>
        <taxon>Poodae</taxon>
        <taxon>Poeae</taxon>
        <taxon>Poeae Chloroplast Group 1 (Aveneae type)</taxon>
        <taxon>Aveninae</taxon>
        <taxon>Avena</taxon>
    </lineage>
</organism>
<reference evidence="1" key="2">
    <citation type="submission" date="2025-09" db="UniProtKB">
        <authorList>
            <consortium name="EnsemblPlants"/>
        </authorList>
    </citation>
    <scope>IDENTIFICATION</scope>
</reference>
<keyword evidence="2" id="KW-1185">Reference proteome</keyword>
<evidence type="ECO:0000313" key="1">
    <source>
        <dbReference type="EnsemblPlants" id="AVESA.00010b.r2.2CG0285990.1.CDS.1"/>
    </source>
</evidence>
<name>A0ACD5UMC5_AVESA</name>